<protein>
    <submittedName>
        <fullName evidence="3">Uncharacterized protein</fullName>
    </submittedName>
</protein>
<accession>A0A7J6ABF6</accession>
<gene>
    <name evidence="3" type="ORF">AMELA_G00167040</name>
</gene>
<keyword evidence="2" id="KW-0812">Transmembrane</keyword>
<feature type="transmembrane region" description="Helical" evidence="2">
    <location>
        <begin position="58"/>
        <end position="76"/>
    </location>
</feature>
<proteinExistence type="predicted"/>
<evidence type="ECO:0000313" key="3">
    <source>
        <dbReference type="EMBL" id="KAF4080136.1"/>
    </source>
</evidence>
<dbReference type="EMBL" id="JAAGNN010000014">
    <property type="protein sequence ID" value="KAF4080136.1"/>
    <property type="molecule type" value="Genomic_DNA"/>
</dbReference>
<keyword evidence="4" id="KW-1185">Reference proteome</keyword>
<comment type="caution">
    <text evidence="3">The sequence shown here is derived from an EMBL/GenBank/DDBJ whole genome shotgun (WGS) entry which is preliminary data.</text>
</comment>
<dbReference type="AlphaFoldDB" id="A0A7J6ABF6"/>
<evidence type="ECO:0000256" key="2">
    <source>
        <dbReference type="SAM" id="Phobius"/>
    </source>
</evidence>
<evidence type="ECO:0000313" key="4">
    <source>
        <dbReference type="Proteomes" id="UP000593565"/>
    </source>
</evidence>
<name>A0A7J6ABF6_AMEME</name>
<feature type="region of interest" description="Disordered" evidence="1">
    <location>
        <begin position="1"/>
        <end position="24"/>
    </location>
</feature>
<keyword evidence="2" id="KW-1133">Transmembrane helix</keyword>
<dbReference type="Proteomes" id="UP000593565">
    <property type="component" value="Unassembled WGS sequence"/>
</dbReference>
<reference evidence="3 4" key="1">
    <citation type="submission" date="2020-02" db="EMBL/GenBank/DDBJ databases">
        <title>A chromosome-scale genome assembly of the black bullhead catfish (Ameiurus melas).</title>
        <authorList>
            <person name="Wen M."/>
            <person name="Zham M."/>
            <person name="Cabau C."/>
            <person name="Klopp C."/>
            <person name="Donnadieu C."/>
            <person name="Roques C."/>
            <person name="Bouchez O."/>
            <person name="Lampietro C."/>
            <person name="Jouanno E."/>
            <person name="Herpin A."/>
            <person name="Louis A."/>
            <person name="Berthelot C."/>
            <person name="Parey E."/>
            <person name="Roest-Crollius H."/>
            <person name="Braasch I."/>
            <person name="Postlethwait J."/>
            <person name="Robinson-Rechavi M."/>
            <person name="Echchiki A."/>
            <person name="Begum T."/>
            <person name="Montfort J."/>
            <person name="Schartl M."/>
            <person name="Bobe J."/>
            <person name="Guiguen Y."/>
        </authorList>
    </citation>
    <scope>NUCLEOTIDE SEQUENCE [LARGE SCALE GENOMIC DNA]</scope>
    <source>
        <strain evidence="3">M_S1</strain>
        <tissue evidence="3">Blood</tissue>
    </source>
</reference>
<keyword evidence="2" id="KW-0472">Membrane</keyword>
<evidence type="ECO:0000256" key="1">
    <source>
        <dbReference type="SAM" id="MobiDB-lite"/>
    </source>
</evidence>
<sequence>MAAEAPVTPPAAATPTPTAVTANEAPMVIGARMTPPTAAATPNAPAAPPVMPAIFTPLWTLSMLSATSCSSITWLCRFGPRSARR</sequence>
<organism evidence="3 4">
    <name type="scientific">Ameiurus melas</name>
    <name type="common">Black bullhead</name>
    <name type="synonym">Silurus melas</name>
    <dbReference type="NCBI Taxonomy" id="219545"/>
    <lineage>
        <taxon>Eukaryota</taxon>
        <taxon>Metazoa</taxon>
        <taxon>Chordata</taxon>
        <taxon>Craniata</taxon>
        <taxon>Vertebrata</taxon>
        <taxon>Euteleostomi</taxon>
        <taxon>Actinopterygii</taxon>
        <taxon>Neopterygii</taxon>
        <taxon>Teleostei</taxon>
        <taxon>Ostariophysi</taxon>
        <taxon>Siluriformes</taxon>
        <taxon>Ictaluridae</taxon>
        <taxon>Ameiurus</taxon>
    </lineage>
</organism>